<protein>
    <submittedName>
        <fullName evidence="3">Aspartate racemase</fullName>
    </submittedName>
</protein>
<dbReference type="GO" id="GO:0047661">
    <property type="term" value="F:amino-acid racemase activity"/>
    <property type="evidence" value="ECO:0007669"/>
    <property type="project" value="InterPro"/>
</dbReference>
<evidence type="ECO:0000256" key="2">
    <source>
        <dbReference type="ARBA" id="ARBA00023235"/>
    </source>
</evidence>
<dbReference type="AlphaFoldDB" id="A0AAQ1JXE4"/>
<dbReference type="Proteomes" id="UP000183529">
    <property type="component" value="Unassembled WGS sequence"/>
</dbReference>
<dbReference type="Pfam" id="PF01177">
    <property type="entry name" value="Asp_Glu_race"/>
    <property type="match status" value="1"/>
</dbReference>
<evidence type="ECO:0000313" key="4">
    <source>
        <dbReference type="Proteomes" id="UP000183529"/>
    </source>
</evidence>
<evidence type="ECO:0000256" key="1">
    <source>
        <dbReference type="ARBA" id="ARBA00007847"/>
    </source>
</evidence>
<dbReference type="PROSITE" id="PS00923">
    <property type="entry name" value="ASP_GLU_RACEMASE_1"/>
    <property type="match status" value="1"/>
</dbReference>
<organism evidence="3 4">
    <name type="scientific">Paraburkholderia tropica</name>
    <dbReference type="NCBI Taxonomy" id="92647"/>
    <lineage>
        <taxon>Bacteria</taxon>
        <taxon>Pseudomonadati</taxon>
        <taxon>Pseudomonadota</taxon>
        <taxon>Betaproteobacteria</taxon>
        <taxon>Burkholderiales</taxon>
        <taxon>Burkholderiaceae</taxon>
        <taxon>Paraburkholderia</taxon>
    </lineage>
</organism>
<dbReference type="InterPro" id="IPR015942">
    <property type="entry name" value="Asp/Glu/hydantoin_racemase"/>
</dbReference>
<comment type="caution">
    <text evidence="3">The sequence shown here is derived from an EMBL/GenBank/DDBJ whole genome shotgun (WGS) entry which is preliminary data.</text>
</comment>
<gene>
    <name evidence="3" type="ORF">SAMN05216550_12110</name>
</gene>
<dbReference type="EMBL" id="FNZM01000021">
    <property type="protein sequence ID" value="SEK11861.1"/>
    <property type="molecule type" value="Genomic_DNA"/>
</dbReference>
<dbReference type="Gene3D" id="3.40.50.1860">
    <property type="match status" value="3"/>
</dbReference>
<keyword evidence="2" id="KW-0413">Isomerase</keyword>
<dbReference type="InterPro" id="IPR004380">
    <property type="entry name" value="Asp_race"/>
</dbReference>
<reference evidence="3 4" key="1">
    <citation type="submission" date="2016-10" db="EMBL/GenBank/DDBJ databases">
        <authorList>
            <person name="Varghese N."/>
            <person name="Submissions S."/>
        </authorList>
    </citation>
    <scope>NUCLEOTIDE SEQUENCE [LARGE SCALE GENOMIC DNA]</scope>
    <source>
        <strain evidence="3 4">LMG 22274</strain>
    </source>
</reference>
<dbReference type="InterPro" id="IPR033134">
    <property type="entry name" value="Asp/Glu_racemase_AS_2"/>
</dbReference>
<dbReference type="PROSITE" id="PS00924">
    <property type="entry name" value="ASP_GLU_RACEMASE_2"/>
    <property type="match status" value="1"/>
</dbReference>
<sequence>MQCAGLKGRKFGVIGGVVPLGGAELVRLLAKLASARADAADFDAIYRQLPWRGEALDSSAWKLRIFDTIREFEKSGVTTVLLPSLTSAAFIDELRANARVQILDRGDAVQRVVVESFPDARCVGFLNADDTHARLPLTCVYPREQGIERGDVQAACESLIEQGAQIIVHDLDDDARGAVESAARGVPVIDANLAYALYAIEGRCTVPVQPIKVGVVGGIGPAATVDFLHKVVRNTPAARDQEHIKMLVEQNPQIPDRTENLIGDGVDPTLSLYAACKRLEEGGADVIAMPCNTAHAFVERIQPHLGVPIVNMLTETARYLRTAFPALREVGVLATSGTIESGVYRQALESQGLREVAPDAALQARVMAAIYGKQGVKAGFTSGPCFDDIASALDGLIAEGVEVVILGCTELPLLLAGGAYQSASGARVTLIDPTDVLAKRCVAFARGEAAEIATLYS</sequence>
<evidence type="ECO:0000313" key="3">
    <source>
        <dbReference type="EMBL" id="SEK11861.1"/>
    </source>
</evidence>
<proteinExistence type="inferred from homology"/>
<dbReference type="RefSeq" id="WP_074986810.1">
    <property type="nucleotide sequence ID" value="NZ_JRQP01000030.1"/>
</dbReference>
<accession>A0AAQ1JXE4</accession>
<dbReference type="PANTHER" id="PTHR21198:SF7">
    <property type="entry name" value="ASPARTATE-GLUTAMATE RACEMASE FAMILY"/>
    <property type="match status" value="1"/>
</dbReference>
<name>A0AAQ1JXE4_9BURK</name>
<dbReference type="PANTHER" id="PTHR21198">
    <property type="entry name" value="GLUTAMATE RACEMASE"/>
    <property type="match status" value="1"/>
</dbReference>
<dbReference type="NCBIfam" id="TIGR00035">
    <property type="entry name" value="asp_race"/>
    <property type="match status" value="1"/>
</dbReference>
<comment type="similarity">
    <text evidence="1">Belongs to the aspartate/glutamate racemases family.</text>
</comment>
<dbReference type="InterPro" id="IPR001920">
    <property type="entry name" value="Asp/Glu_race"/>
</dbReference>
<dbReference type="SUPFAM" id="SSF53681">
    <property type="entry name" value="Aspartate/glutamate racemase"/>
    <property type="match status" value="3"/>
</dbReference>
<dbReference type="InterPro" id="IPR018187">
    <property type="entry name" value="Asp/Glu_racemase_AS_1"/>
</dbReference>